<name>A0A381TMZ3_9ZZZZ</name>
<organism evidence="2">
    <name type="scientific">marine metagenome</name>
    <dbReference type="NCBI Taxonomy" id="408172"/>
    <lineage>
        <taxon>unclassified sequences</taxon>
        <taxon>metagenomes</taxon>
        <taxon>ecological metagenomes</taxon>
    </lineage>
</organism>
<dbReference type="CDD" id="cd09618">
    <property type="entry name" value="CBM9_like_2"/>
    <property type="match status" value="1"/>
</dbReference>
<evidence type="ECO:0000259" key="1">
    <source>
        <dbReference type="Pfam" id="PF19313"/>
    </source>
</evidence>
<dbReference type="Pfam" id="PF19313">
    <property type="entry name" value="DUF5916"/>
    <property type="match status" value="1"/>
</dbReference>
<accession>A0A381TMZ3</accession>
<protein>
    <recommendedName>
        <fullName evidence="1">DUF5916 domain-containing protein</fullName>
    </recommendedName>
</protein>
<feature type="non-terminal residue" evidence="2">
    <location>
        <position position="1"/>
    </location>
</feature>
<dbReference type="InterPro" id="IPR045670">
    <property type="entry name" value="DUF5916"/>
</dbReference>
<gene>
    <name evidence="2" type="ORF">METZ01_LOCUS69735</name>
</gene>
<dbReference type="EMBL" id="UINC01004791">
    <property type="protein sequence ID" value="SVA16881.1"/>
    <property type="molecule type" value="Genomic_DNA"/>
</dbReference>
<dbReference type="AlphaFoldDB" id="A0A381TMZ3"/>
<evidence type="ECO:0000313" key="2">
    <source>
        <dbReference type="EMBL" id="SVA16881.1"/>
    </source>
</evidence>
<reference evidence="2" key="1">
    <citation type="submission" date="2018-05" db="EMBL/GenBank/DDBJ databases">
        <authorList>
            <person name="Lanie J.A."/>
            <person name="Ng W.-L."/>
            <person name="Kazmierczak K.M."/>
            <person name="Andrzejewski T.M."/>
            <person name="Davidsen T.M."/>
            <person name="Wayne K.J."/>
            <person name="Tettelin H."/>
            <person name="Glass J.I."/>
            <person name="Rusch D."/>
            <person name="Podicherti R."/>
            <person name="Tsui H.-C.T."/>
            <person name="Winkler M.E."/>
        </authorList>
    </citation>
    <scope>NUCLEOTIDE SEQUENCE</scope>
</reference>
<dbReference type="Gene3D" id="2.60.40.1190">
    <property type="match status" value="1"/>
</dbReference>
<dbReference type="SUPFAM" id="SSF49344">
    <property type="entry name" value="CBD9-like"/>
    <property type="match status" value="1"/>
</dbReference>
<feature type="domain" description="DUF5916" evidence="1">
    <location>
        <begin position="251"/>
        <end position="355"/>
    </location>
</feature>
<proteinExistence type="predicted"/>
<sequence>VAAWPTFGQQMPGDSSAVPGAVAKFVSDSPMIDGRVIGDPAWSNIEPVTGFRQTTPDEGALASERTEVRIAYSADTLFFGVILYDSDPSTIIVSDSRRDSPLSETDSFQIILDTYLDQQNGFVFGTNPSGLEYDGQVTNEGEGSGRFGGSYGGGGGRQQRGSGQGFNINWDGSWEVRTQVTDVGWSAEFSIPFRTLRYPRDESQTWGINFQRNIRRRNERAFWAPLPRQYSLYRLSMAGRLTELVVPPQQNLKIVPYVLGDATNLAAVKGSTPILGDIGIDAKYSVTPSLTLDVTYNTDFAQVEVDDQQINLDRFNLFFPEKRPFFLENSGLFGVGNSGTTELFFSRSIGIGPKGVAIPIRGGARLSGQVGGNVNVGLLSMQTEEVSGVAPSNNFTVARVRKDLANRSNLGVIFVNRQASGDLVGSNDYNRTFGIDGRWGIGQNATINGFIARTQTPGKVGNDHAYTLRYGYTSQEWWHDYNYSEVGENFNPEAGFLRRSGFRNFNSRTQYNFRLGPNAPLSLHELRPHVSVYSYWDFNGFQESARAHIDNHWEFKNGTEIHSGVNLTNEGVKAAFNIMPDVIVPVGRYKHRELQLVLMTNQGAALSGQVYSWIGGAFGGDRVTIRPSIRYRMGEAFNTEVSLSRNAYNLPGGKFVTNLIIARTSYSFTPRVFIQSLIQYNEKAKLWSSNFRFGVLGQANTGLFLVYNDTHGLDGLIPAAAGRSLTLKYSHMFDIFR</sequence>